<dbReference type="SMART" id="SM00304">
    <property type="entry name" value="HAMP"/>
    <property type="match status" value="1"/>
</dbReference>
<evidence type="ECO:0000256" key="1">
    <source>
        <dbReference type="ARBA" id="ARBA00000085"/>
    </source>
</evidence>
<sequence>MAHKTLKQEVWRLILIPSLAITLLLSATLSYLYISQLNKFVSHRGSMLTLKTAQLSQYALSQNDRNMVQSILNASLEEPFVRAVSLHTLADDKTWHAGPVFFPLTEAAKTDWQEPHEQNTAKSIRFSSPVVDDNDAMIGRLELELLTSPFLVIRYETLLITILVTLLCLILAAVLAVRLHEKITQPLGHIRNVVQKLAAGKLHTRVDTQQSREFTELAAAVNNVGSSMEVTRDDMQLHMDQYTEDLRETLETIEIQNIELDIARKQALEASRIKSEFLANTSHEIRTPLNGILGFTNLTLKTELDEQQRDYLNTIRDSAQNLLTIINDILDFSKIEAGKLTLDYAPLQLRRVVEETLHILAPDAHEKHIQLINYIDQEIPACLLGDPLRFKQILSNLTSNAIKFSPKGNIVINIGLVSKTESQVVIRVEVRDQGIGLSNEQKEGLFKAFAQVDNSSSREHGGTGLGLAICKGLVERMGGEIDVDSEPEKGSVFWFTAKLGIDKRQPIHAAFNVQEQHILVCGENPQVNAQITGMLHRWQAHCHSITTIHDIFPVLRQAHNTPQAFSLVILDIAPEDRKIKPIFLQNLIEQFEVEFGCDVIVCCTTTHQRQFKNQADNPRLTVINKPVTVDSLQQAVSRQLNIQVREARPLDNNTDAIPFRSAISVLIVDDNAANLQLAAELLRGLNTKVVTASSGKQALELCELGKFDIIFMDIQMPGMDGLETTRRIRETESDKERTPIIALTAHSMTEQKSELLIAGMDDCVSKPVSENQLAHIISRWTAMSGKKDAGSLATSNRSAPPLLPAVTQAPDDLATVDIALGLQLANFKPALARDMLKMLLENLPSELADINKAFRDNDFLHLEERVHRMYGSSCYCGVPRLKKISSLLDKLLQAKQYNQTEEVIASLNLIIEDILLWAKGKDIDALFGLSPNK</sequence>
<evidence type="ECO:0000259" key="20">
    <source>
        <dbReference type="PROSITE" id="PS50894"/>
    </source>
</evidence>
<evidence type="ECO:0000313" key="22">
    <source>
        <dbReference type="Proteomes" id="UP000652567"/>
    </source>
</evidence>
<evidence type="ECO:0000256" key="2">
    <source>
        <dbReference type="ARBA" id="ARBA00004651"/>
    </source>
</evidence>
<evidence type="ECO:0000256" key="3">
    <source>
        <dbReference type="ARBA" id="ARBA00012438"/>
    </source>
</evidence>
<dbReference type="InterPro" id="IPR008207">
    <property type="entry name" value="Sig_transdc_His_kin_Hpt_dom"/>
</dbReference>
<comment type="catalytic activity">
    <reaction evidence="1">
        <text>ATP + protein L-histidine = ADP + protein N-phospho-L-histidine.</text>
        <dbReference type="EC" id="2.7.13.3"/>
    </reaction>
</comment>
<keyword evidence="5 15" id="KW-0597">Phosphoprotein</keyword>
<evidence type="ECO:0000259" key="17">
    <source>
        <dbReference type="PROSITE" id="PS50109"/>
    </source>
</evidence>
<feature type="domain" description="HAMP" evidence="19">
    <location>
        <begin position="181"/>
        <end position="233"/>
    </location>
</feature>
<evidence type="ECO:0000259" key="18">
    <source>
        <dbReference type="PROSITE" id="PS50110"/>
    </source>
</evidence>
<dbReference type="InterPro" id="IPR036097">
    <property type="entry name" value="HisK_dim/P_sf"/>
</dbReference>
<dbReference type="PROSITE" id="PS50885">
    <property type="entry name" value="HAMP"/>
    <property type="match status" value="1"/>
</dbReference>
<keyword evidence="12" id="KW-0902">Two-component regulatory system</keyword>
<dbReference type="InterPro" id="IPR005467">
    <property type="entry name" value="His_kinase_dom"/>
</dbReference>
<evidence type="ECO:0000256" key="8">
    <source>
        <dbReference type="ARBA" id="ARBA00022741"/>
    </source>
</evidence>
<dbReference type="SUPFAM" id="SSF47384">
    <property type="entry name" value="Homodimeric domain of signal transducing histidine kinase"/>
    <property type="match status" value="1"/>
</dbReference>
<dbReference type="Gene3D" id="1.10.287.130">
    <property type="match status" value="1"/>
</dbReference>
<feature type="transmembrane region" description="Helical" evidence="16">
    <location>
        <begin position="12"/>
        <end position="34"/>
    </location>
</feature>
<dbReference type="PROSITE" id="PS50894">
    <property type="entry name" value="HPT"/>
    <property type="match status" value="1"/>
</dbReference>
<evidence type="ECO:0000256" key="6">
    <source>
        <dbReference type="ARBA" id="ARBA00022679"/>
    </source>
</evidence>
<keyword evidence="6" id="KW-0808">Transferase</keyword>
<dbReference type="PANTHER" id="PTHR45339">
    <property type="entry name" value="HYBRID SIGNAL TRANSDUCTION HISTIDINE KINASE J"/>
    <property type="match status" value="1"/>
</dbReference>
<evidence type="ECO:0000256" key="16">
    <source>
        <dbReference type="SAM" id="Phobius"/>
    </source>
</evidence>
<keyword evidence="10" id="KW-0067">ATP-binding</keyword>
<feature type="modified residue" description="4-aspartylphosphate" evidence="15">
    <location>
        <position position="713"/>
    </location>
</feature>
<dbReference type="FunFam" id="1.10.287.130:FF:000003">
    <property type="entry name" value="Histidine kinase"/>
    <property type="match status" value="1"/>
</dbReference>
<dbReference type="GO" id="GO:0000155">
    <property type="term" value="F:phosphorelay sensor kinase activity"/>
    <property type="evidence" value="ECO:0007669"/>
    <property type="project" value="InterPro"/>
</dbReference>
<feature type="domain" description="Response regulatory" evidence="18">
    <location>
        <begin position="664"/>
        <end position="781"/>
    </location>
</feature>
<dbReference type="Pfam" id="PF00072">
    <property type="entry name" value="Response_reg"/>
    <property type="match status" value="1"/>
</dbReference>
<evidence type="ECO:0000256" key="14">
    <source>
        <dbReference type="PROSITE-ProRule" id="PRU00110"/>
    </source>
</evidence>
<evidence type="ECO:0000256" key="4">
    <source>
        <dbReference type="ARBA" id="ARBA00022475"/>
    </source>
</evidence>
<dbReference type="InterPro" id="IPR011006">
    <property type="entry name" value="CheY-like_superfamily"/>
</dbReference>
<evidence type="ECO:0000256" key="13">
    <source>
        <dbReference type="ARBA" id="ARBA00023136"/>
    </source>
</evidence>
<dbReference type="InterPro" id="IPR003594">
    <property type="entry name" value="HATPase_dom"/>
</dbReference>
<evidence type="ECO:0000256" key="11">
    <source>
        <dbReference type="ARBA" id="ARBA00022989"/>
    </source>
</evidence>
<gene>
    <name evidence="21" type="ORF">C4F51_12550</name>
</gene>
<evidence type="ECO:0000313" key="21">
    <source>
        <dbReference type="EMBL" id="MBE8718016.1"/>
    </source>
</evidence>
<dbReference type="EC" id="2.7.13.3" evidence="3"/>
<feature type="transmembrane region" description="Helical" evidence="16">
    <location>
        <begin position="158"/>
        <end position="177"/>
    </location>
</feature>
<evidence type="ECO:0000256" key="9">
    <source>
        <dbReference type="ARBA" id="ARBA00022777"/>
    </source>
</evidence>
<dbReference type="FunFam" id="3.30.565.10:FF:000010">
    <property type="entry name" value="Sensor histidine kinase RcsC"/>
    <property type="match status" value="1"/>
</dbReference>
<dbReference type="Pfam" id="PF02518">
    <property type="entry name" value="HATPase_c"/>
    <property type="match status" value="1"/>
</dbReference>
<organism evidence="21 22">
    <name type="scientific">Cellvibrio polysaccharolyticus</name>
    <dbReference type="NCBI Taxonomy" id="2082724"/>
    <lineage>
        <taxon>Bacteria</taxon>
        <taxon>Pseudomonadati</taxon>
        <taxon>Pseudomonadota</taxon>
        <taxon>Gammaproteobacteria</taxon>
        <taxon>Cellvibrionales</taxon>
        <taxon>Cellvibrionaceae</taxon>
        <taxon>Cellvibrio</taxon>
    </lineage>
</organism>
<keyword evidence="11 16" id="KW-1133">Transmembrane helix</keyword>
<dbReference type="SUPFAM" id="SSF52172">
    <property type="entry name" value="CheY-like"/>
    <property type="match status" value="2"/>
</dbReference>
<dbReference type="PANTHER" id="PTHR45339:SF1">
    <property type="entry name" value="HYBRID SIGNAL TRANSDUCTION HISTIDINE KINASE J"/>
    <property type="match status" value="1"/>
</dbReference>
<dbReference type="Gene3D" id="6.10.340.10">
    <property type="match status" value="1"/>
</dbReference>
<dbReference type="PROSITE" id="PS50110">
    <property type="entry name" value="RESPONSE_REGULATORY"/>
    <property type="match status" value="1"/>
</dbReference>
<dbReference type="RefSeq" id="WP_193910242.1">
    <property type="nucleotide sequence ID" value="NZ_PRDL01000001.1"/>
</dbReference>
<dbReference type="InterPro" id="IPR004358">
    <property type="entry name" value="Sig_transdc_His_kin-like_C"/>
</dbReference>
<dbReference type="Gene3D" id="1.20.120.160">
    <property type="entry name" value="HPT domain"/>
    <property type="match status" value="1"/>
</dbReference>
<dbReference type="Proteomes" id="UP000652567">
    <property type="component" value="Unassembled WGS sequence"/>
</dbReference>
<dbReference type="InterPro" id="IPR003660">
    <property type="entry name" value="HAMP_dom"/>
</dbReference>
<evidence type="ECO:0000256" key="12">
    <source>
        <dbReference type="ARBA" id="ARBA00023012"/>
    </source>
</evidence>
<evidence type="ECO:0000256" key="10">
    <source>
        <dbReference type="ARBA" id="ARBA00022840"/>
    </source>
</evidence>
<dbReference type="SMART" id="SM00387">
    <property type="entry name" value="HATPase_c"/>
    <property type="match status" value="1"/>
</dbReference>
<dbReference type="SMART" id="SM00448">
    <property type="entry name" value="REC"/>
    <property type="match status" value="1"/>
</dbReference>
<comment type="caution">
    <text evidence="21">The sequence shown here is derived from an EMBL/GenBank/DDBJ whole genome shotgun (WGS) entry which is preliminary data.</text>
</comment>
<keyword evidence="7 16" id="KW-0812">Transmembrane</keyword>
<evidence type="ECO:0000259" key="19">
    <source>
        <dbReference type="PROSITE" id="PS50885"/>
    </source>
</evidence>
<dbReference type="InterPro" id="IPR036890">
    <property type="entry name" value="HATPase_C_sf"/>
</dbReference>
<evidence type="ECO:0000256" key="15">
    <source>
        <dbReference type="PROSITE-ProRule" id="PRU00169"/>
    </source>
</evidence>
<feature type="domain" description="HPt" evidence="20">
    <location>
        <begin position="828"/>
        <end position="929"/>
    </location>
</feature>
<dbReference type="SUPFAM" id="SSF158472">
    <property type="entry name" value="HAMP domain-like"/>
    <property type="match status" value="1"/>
</dbReference>
<dbReference type="Gene3D" id="3.40.50.2300">
    <property type="match status" value="1"/>
</dbReference>
<keyword evidence="9" id="KW-0418">Kinase</keyword>
<dbReference type="AlphaFoldDB" id="A0A928YTW7"/>
<dbReference type="CDD" id="cd17546">
    <property type="entry name" value="REC_hyHK_CKI1_RcsC-like"/>
    <property type="match status" value="1"/>
</dbReference>
<dbReference type="Pfam" id="PF00512">
    <property type="entry name" value="HisKA"/>
    <property type="match status" value="1"/>
</dbReference>
<dbReference type="InterPro" id="IPR036641">
    <property type="entry name" value="HPT_dom_sf"/>
</dbReference>
<evidence type="ECO:0000256" key="5">
    <source>
        <dbReference type="ARBA" id="ARBA00022553"/>
    </source>
</evidence>
<dbReference type="InterPro" id="IPR001789">
    <property type="entry name" value="Sig_transdc_resp-reg_receiver"/>
</dbReference>
<dbReference type="EMBL" id="PRDL01000001">
    <property type="protein sequence ID" value="MBE8718016.1"/>
    <property type="molecule type" value="Genomic_DNA"/>
</dbReference>
<dbReference type="PROSITE" id="PS50109">
    <property type="entry name" value="HIS_KIN"/>
    <property type="match status" value="1"/>
</dbReference>
<dbReference type="GO" id="GO:0005886">
    <property type="term" value="C:plasma membrane"/>
    <property type="evidence" value="ECO:0007669"/>
    <property type="project" value="UniProtKB-SubCell"/>
</dbReference>
<dbReference type="Gene3D" id="3.30.565.10">
    <property type="entry name" value="Histidine kinase-like ATPase, C-terminal domain"/>
    <property type="match status" value="1"/>
</dbReference>
<name>A0A928YTW7_9GAMM</name>
<dbReference type="CDD" id="cd00082">
    <property type="entry name" value="HisKA"/>
    <property type="match status" value="1"/>
</dbReference>
<reference evidence="21" key="1">
    <citation type="submission" date="2018-07" db="EMBL/GenBank/DDBJ databases">
        <title>Genome assembly of strain Ka43.</title>
        <authorList>
            <person name="Kukolya J."/>
            <person name="Nagy I."/>
            <person name="Horvath B."/>
            <person name="Toth A."/>
        </authorList>
    </citation>
    <scope>NUCLEOTIDE SEQUENCE</scope>
    <source>
        <strain evidence="21">KB43</strain>
    </source>
</reference>
<dbReference type="GO" id="GO:0005524">
    <property type="term" value="F:ATP binding"/>
    <property type="evidence" value="ECO:0007669"/>
    <property type="project" value="UniProtKB-KW"/>
</dbReference>
<dbReference type="Pfam" id="PF00672">
    <property type="entry name" value="HAMP"/>
    <property type="match status" value="1"/>
</dbReference>
<keyword evidence="22" id="KW-1185">Reference proteome</keyword>
<dbReference type="CDD" id="cd16922">
    <property type="entry name" value="HATPase_EvgS-ArcB-TorS-like"/>
    <property type="match status" value="1"/>
</dbReference>
<keyword evidence="4" id="KW-1003">Cell membrane</keyword>
<accession>A0A928YTW7</accession>
<dbReference type="SMART" id="SM00388">
    <property type="entry name" value="HisKA"/>
    <property type="match status" value="1"/>
</dbReference>
<dbReference type="InterPro" id="IPR003661">
    <property type="entry name" value="HisK_dim/P_dom"/>
</dbReference>
<keyword evidence="8" id="KW-0547">Nucleotide-binding</keyword>
<dbReference type="Pfam" id="PF01627">
    <property type="entry name" value="Hpt"/>
    <property type="match status" value="1"/>
</dbReference>
<dbReference type="CDD" id="cd06225">
    <property type="entry name" value="HAMP"/>
    <property type="match status" value="1"/>
</dbReference>
<evidence type="ECO:0000256" key="7">
    <source>
        <dbReference type="ARBA" id="ARBA00022692"/>
    </source>
</evidence>
<proteinExistence type="predicted"/>
<feature type="domain" description="Histidine kinase" evidence="17">
    <location>
        <begin position="280"/>
        <end position="501"/>
    </location>
</feature>
<dbReference type="SUPFAM" id="SSF47226">
    <property type="entry name" value="Histidine-containing phosphotransfer domain, HPT domain"/>
    <property type="match status" value="1"/>
</dbReference>
<dbReference type="SUPFAM" id="SSF55874">
    <property type="entry name" value="ATPase domain of HSP90 chaperone/DNA topoisomerase II/histidine kinase"/>
    <property type="match status" value="1"/>
</dbReference>
<keyword evidence="13 16" id="KW-0472">Membrane</keyword>
<comment type="subcellular location">
    <subcellularLocation>
        <location evidence="2">Cell membrane</location>
        <topology evidence="2">Multi-pass membrane protein</topology>
    </subcellularLocation>
</comment>
<protein>
    <recommendedName>
        <fullName evidence="3">histidine kinase</fullName>
        <ecNumber evidence="3">2.7.13.3</ecNumber>
    </recommendedName>
</protein>
<feature type="modified residue" description="Phosphohistidine" evidence="14">
    <location>
        <position position="867"/>
    </location>
</feature>
<dbReference type="PRINTS" id="PR00344">
    <property type="entry name" value="BCTRLSENSOR"/>
</dbReference>